<proteinExistence type="inferred from homology"/>
<feature type="domain" description="Nitroreductase" evidence="5">
    <location>
        <begin position="9"/>
        <end position="162"/>
    </location>
</feature>
<dbReference type="InterPro" id="IPR000415">
    <property type="entry name" value="Nitroreductase-like"/>
</dbReference>
<keyword evidence="3" id="KW-0288">FMN</keyword>
<dbReference type="Proteomes" id="UP000092573">
    <property type="component" value="Chromosome"/>
</dbReference>
<evidence type="ECO:0000259" key="5">
    <source>
        <dbReference type="Pfam" id="PF00881"/>
    </source>
</evidence>
<dbReference type="InterPro" id="IPR016446">
    <property type="entry name" value="Flavin_OxRdtase_Frp"/>
</dbReference>
<dbReference type="AlphaFoldDB" id="A0A1B1N504"/>
<evidence type="ECO:0000313" key="6">
    <source>
        <dbReference type="EMBL" id="ANS76504.1"/>
    </source>
</evidence>
<gene>
    <name evidence="6" type="ORF">AWM70_19575</name>
</gene>
<dbReference type="OrthoDB" id="9775805at2"/>
<accession>A0A1B1N504</accession>
<evidence type="ECO:0000313" key="7">
    <source>
        <dbReference type="Proteomes" id="UP000092573"/>
    </source>
</evidence>
<dbReference type="GO" id="GO:0016491">
    <property type="term" value="F:oxidoreductase activity"/>
    <property type="evidence" value="ECO:0007669"/>
    <property type="project" value="UniProtKB-KW"/>
</dbReference>
<evidence type="ECO:0000256" key="4">
    <source>
        <dbReference type="ARBA" id="ARBA00023002"/>
    </source>
</evidence>
<dbReference type="Gene3D" id="3.40.109.10">
    <property type="entry name" value="NADH Oxidase"/>
    <property type="match status" value="1"/>
</dbReference>
<protein>
    <submittedName>
        <fullName evidence="6">NADPH-dependent oxidoreductase</fullName>
    </submittedName>
</protein>
<evidence type="ECO:0000256" key="3">
    <source>
        <dbReference type="ARBA" id="ARBA00022643"/>
    </source>
</evidence>
<dbReference type="Pfam" id="PF00881">
    <property type="entry name" value="Nitroreductase"/>
    <property type="match status" value="1"/>
</dbReference>
<dbReference type="PANTHER" id="PTHR43425">
    <property type="entry name" value="OXYGEN-INSENSITIVE NADPH NITROREDUCTASE"/>
    <property type="match status" value="1"/>
</dbReference>
<reference evidence="6 7" key="1">
    <citation type="submission" date="2016-01" db="EMBL/GenBank/DDBJ databases">
        <title>Complete Genome Sequence of Paenibacillus yonginensis DCY84, a novel Plant Growth-Promoting Bacteria with Elicitation of Induced Systemic Resistance.</title>
        <authorList>
            <person name="Kim Y.J."/>
            <person name="Yang D.C."/>
            <person name="Sukweenadhi J."/>
        </authorList>
    </citation>
    <scope>NUCLEOTIDE SEQUENCE [LARGE SCALE GENOMIC DNA]</scope>
    <source>
        <strain evidence="6 7">DCY84</strain>
    </source>
</reference>
<dbReference type="SUPFAM" id="SSF55469">
    <property type="entry name" value="FMN-dependent nitroreductase-like"/>
    <property type="match status" value="1"/>
</dbReference>
<evidence type="ECO:0000256" key="1">
    <source>
        <dbReference type="ARBA" id="ARBA00008366"/>
    </source>
</evidence>
<sequence>MEFNDVIHGHTSIREYEDREVSQEMLDQILEAGIRASSSGNMQSYSIIVTRDKELKKKLYTPHMEQSMVVDAPVLLTFCADFNRMRKWLELNDAPVHFDNFMSFMIGAIDATLAAQNVALAAENAGLGICYMGSTLANCDQIGERLNLPPNVVPVVGYSLGYPAEAPALRDRLPMSGLVHYEQYQDYSEEDIQAIYKERNEKGWQRYMSVPRLKEMIEELGLKNLAQVYTIAKYTKESHLEFSQTVLNYLEKQNFMKNDADSN</sequence>
<dbReference type="InterPro" id="IPR029479">
    <property type="entry name" value="Nitroreductase"/>
</dbReference>
<keyword evidence="7" id="KW-1185">Reference proteome</keyword>
<evidence type="ECO:0000256" key="2">
    <source>
        <dbReference type="ARBA" id="ARBA00022630"/>
    </source>
</evidence>
<keyword evidence="2" id="KW-0285">Flavoprotein</keyword>
<dbReference type="STRING" id="1462996.AWM70_19575"/>
<dbReference type="KEGG" id="pyg:AWM70_19575"/>
<name>A0A1B1N504_9BACL</name>
<dbReference type="EMBL" id="CP014167">
    <property type="protein sequence ID" value="ANS76504.1"/>
    <property type="molecule type" value="Genomic_DNA"/>
</dbReference>
<comment type="similarity">
    <text evidence="1">Belongs to the flavin oxidoreductase frp family.</text>
</comment>
<keyword evidence="4" id="KW-0560">Oxidoreductase</keyword>
<dbReference type="PANTHER" id="PTHR43425:SF2">
    <property type="entry name" value="OXYGEN-INSENSITIVE NADPH NITROREDUCTASE"/>
    <property type="match status" value="1"/>
</dbReference>
<organism evidence="6 7">
    <name type="scientific">Paenibacillus yonginensis</name>
    <dbReference type="NCBI Taxonomy" id="1462996"/>
    <lineage>
        <taxon>Bacteria</taxon>
        <taxon>Bacillati</taxon>
        <taxon>Bacillota</taxon>
        <taxon>Bacilli</taxon>
        <taxon>Bacillales</taxon>
        <taxon>Paenibacillaceae</taxon>
        <taxon>Paenibacillus</taxon>
    </lineage>
</organism>